<dbReference type="OrthoDB" id="8116221at2"/>
<feature type="transmembrane region" description="Helical" evidence="1">
    <location>
        <begin position="25"/>
        <end position="44"/>
    </location>
</feature>
<keyword evidence="1" id="KW-0812">Transmembrane</keyword>
<feature type="transmembrane region" description="Helical" evidence="1">
    <location>
        <begin position="56"/>
        <end position="81"/>
    </location>
</feature>
<dbReference type="RefSeq" id="WP_133316067.1">
    <property type="nucleotide sequence ID" value="NZ_SMTL01000002.1"/>
</dbReference>
<evidence type="ECO:0000313" key="2">
    <source>
        <dbReference type="EMBL" id="TDK37300.1"/>
    </source>
</evidence>
<keyword evidence="3" id="KW-1185">Reference proteome</keyword>
<protein>
    <submittedName>
        <fullName evidence="2">Uncharacterized protein</fullName>
    </submittedName>
</protein>
<keyword evidence="1" id="KW-0472">Membrane</keyword>
<keyword evidence="1" id="KW-1133">Transmembrane helix</keyword>
<name>A0A4R5UK97_9HYPH</name>
<sequence length="86" mass="8976">MPESGEEGAELSDAGKEQIRLRATFLNNIGIGVILVGVFTPIIRSMYEPAVISGDLISVAATMMICFSVGGGLPLVGILILRGLSK</sequence>
<comment type="caution">
    <text evidence="2">The sequence shown here is derived from an EMBL/GenBank/DDBJ whole genome shotgun (WGS) entry which is preliminary data.</text>
</comment>
<organism evidence="2 3">
    <name type="scientific">Rhizobium deserti</name>
    <dbReference type="NCBI Taxonomy" id="2547961"/>
    <lineage>
        <taxon>Bacteria</taxon>
        <taxon>Pseudomonadati</taxon>
        <taxon>Pseudomonadota</taxon>
        <taxon>Alphaproteobacteria</taxon>
        <taxon>Hyphomicrobiales</taxon>
        <taxon>Rhizobiaceae</taxon>
        <taxon>Rhizobium/Agrobacterium group</taxon>
        <taxon>Rhizobium</taxon>
    </lineage>
</organism>
<proteinExistence type="predicted"/>
<dbReference type="EMBL" id="SMTL01000002">
    <property type="protein sequence ID" value="TDK37300.1"/>
    <property type="molecule type" value="Genomic_DNA"/>
</dbReference>
<dbReference type="Proteomes" id="UP000295238">
    <property type="component" value="Unassembled WGS sequence"/>
</dbReference>
<reference evidence="2 3" key="1">
    <citation type="submission" date="2019-03" db="EMBL/GenBank/DDBJ databases">
        <title>Rhizobium sp. nov., an bacterium isolated from biocrust in Mu Us Desert.</title>
        <authorList>
            <person name="Lixiong L."/>
        </authorList>
    </citation>
    <scope>NUCLEOTIDE SEQUENCE [LARGE SCALE GENOMIC DNA]</scope>
    <source>
        <strain evidence="2 3">SPY-1</strain>
    </source>
</reference>
<gene>
    <name evidence="2" type="ORF">E2F50_10500</name>
</gene>
<accession>A0A4R5UK97</accession>
<dbReference type="AlphaFoldDB" id="A0A4R5UK97"/>
<evidence type="ECO:0000313" key="3">
    <source>
        <dbReference type="Proteomes" id="UP000295238"/>
    </source>
</evidence>
<evidence type="ECO:0000256" key="1">
    <source>
        <dbReference type="SAM" id="Phobius"/>
    </source>
</evidence>